<proteinExistence type="predicted"/>
<accession>W1P5F9</accession>
<sequence length="129" mass="14457">MSGASYKAMTLWMKSPNSLLHPTLLLHQEARQTQNNLIIKHFKRKGFDVTSTCTEALPKSRWQDINNLHTSSLEDQKLSTSASATSAKAKPPMSFRTPRSLTAVPMPLEPFQLSPDPETSSKRETTWST</sequence>
<feature type="compositionally biased region" description="Basic and acidic residues" evidence="1">
    <location>
        <begin position="119"/>
        <end position="129"/>
    </location>
</feature>
<evidence type="ECO:0000313" key="2">
    <source>
        <dbReference type="EMBL" id="ERN05147.1"/>
    </source>
</evidence>
<dbReference type="AlphaFoldDB" id="W1P5F9"/>
<dbReference type="Proteomes" id="UP000017836">
    <property type="component" value="Unassembled WGS sequence"/>
</dbReference>
<dbReference type="HOGENOM" id="CLU_1951680_0_0_1"/>
<evidence type="ECO:0000313" key="3">
    <source>
        <dbReference type="Proteomes" id="UP000017836"/>
    </source>
</evidence>
<name>W1P5F9_AMBTC</name>
<keyword evidence="3" id="KW-1185">Reference proteome</keyword>
<organism evidence="2 3">
    <name type="scientific">Amborella trichopoda</name>
    <dbReference type="NCBI Taxonomy" id="13333"/>
    <lineage>
        <taxon>Eukaryota</taxon>
        <taxon>Viridiplantae</taxon>
        <taxon>Streptophyta</taxon>
        <taxon>Embryophyta</taxon>
        <taxon>Tracheophyta</taxon>
        <taxon>Spermatophyta</taxon>
        <taxon>Magnoliopsida</taxon>
        <taxon>Amborellales</taxon>
        <taxon>Amborellaceae</taxon>
        <taxon>Amborella</taxon>
    </lineage>
</organism>
<dbReference type="EMBL" id="KI394012">
    <property type="protein sequence ID" value="ERN05147.1"/>
    <property type="molecule type" value="Genomic_DNA"/>
</dbReference>
<protein>
    <submittedName>
        <fullName evidence="2">Uncharacterized protein</fullName>
    </submittedName>
</protein>
<feature type="region of interest" description="Disordered" evidence="1">
    <location>
        <begin position="71"/>
        <end position="129"/>
    </location>
</feature>
<reference evidence="3" key="1">
    <citation type="journal article" date="2013" name="Science">
        <title>The Amborella genome and the evolution of flowering plants.</title>
        <authorList>
            <consortium name="Amborella Genome Project"/>
        </authorList>
    </citation>
    <scope>NUCLEOTIDE SEQUENCE [LARGE SCALE GENOMIC DNA]</scope>
</reference>
<evidence type="ECO:0000256" key="1">
    <source>
        <dbReference type="SAM" id="MobiDB-lite"/>
    </source>
</evidence>
<dbReference type="Gramene" id="ERN05147">
    <property type="protein sequence ID" value="ERN05147"/>
    <property type="gene ID" value="AMTR_s00053p00193170"/>
</dbReference>
<gene>
    <name evidence="2" type="ORF">AMTR_s00053p00193170</name>
</gene>
<feature type="compositionally biased region" description="Low complexity" evidence="1">
    <location>
        <begin position="79"/>
        <end position="90"/>
    </location>
</feature>